<keyword evidence="3" id="KW-1185">Reference proteome</keyword>
<feature type="compositionally biased region" description="Basic and acidic residues" evidence="1">
    <location>
        <begin position="64"/>
        <end position="78"/>
    </location>
</feature>
<accession>E4XL94</accession>
<feature type="region of interest" description="Disordered" evidence="1">
    <location>
        <begin position="193"/>
        <end position="220"/>
    </location>
</feature>
<feature type="compositionally biased region" description="Basic residues" evidence="1">
    <location>
        <begin position="53"/>
        <end position="63"/>
    </location>
</feature>
<dbReference type="InParanoid" id="E4XL94"/>
<feature type="compositionally biased region" description="Acidic residues" evidence="1">
    <location>
        <begin position="24"/>
        <end position="33"/>
    </location>
</feature>
<sequence>MNNKLVSTRHAQKSPAMNPKEDSWTSEDMEEPSTQDVSIINLDSSSESVCQFKKKSALPKPKPKSTEFAKMENGKDRKASYLKHLASIKKVTPRNERKRQIEESVTKESESKRRKTISNLDEIIVTTKKRHPKDPRAEKLMEIKNAATNVKSTEGRPRSSSVNTKLSDILKKSETPKNLRMRANTFSALASKRRETRDGHAISNASQARPENPSAASARKKTSMIFTDKGFLELQTQFIHDDRPRAQFIKDLEKYRDLCTGVVTLKKGRRACADTWSLFAEGDKTHDENKRTFTQKVKFLGGNWGVISKWDFASGFNHEDIPNDLNNLYEKIDESEAKKESLKNWFAHKNNTTMKKMKVRYVSALFAAAFRGQSIISSILSLRKNKTIIEYGFDSEESLEELDLFRIELERLADFVNNPKRIASLWLGFPIILSSLIPTPPSQRIAKLVLDEFKCDTDTHDFPNTNQNKIILRYLLRKHGIETDEKKDGTDFIRIIKTIGNALDPAKIPILTATRVDKSSKPQVEENFNILDETLIWIIALNTKFEPEEINLSNLENVWRDKKGNLILQEFSKIASFHPKGLEAILESNFYNSNFSSRINYTSSILEDAKNMDEQKRRNNLTRLDVIEGRIPIGPLPPNLELPGPEFFIKDLSGRVTRCINSIKSKLGNNQNSLKPDKKFQKILTEHSDTDTPTCNDSFIKTALSSGIQNPDEADINKLFKAANKMNLYESNDTTYLKILSTNPGKANPRTCREIADVEPEAHVYCLNELFGTKNSFADPAFLPPEHSLYCNKKSRDKYIYTAIMVKNEIKPFVTELVLPGNCTGIDIECGKVKKRIVATYRHNDRKENCYYMKNYSKDKYIFIEWIKEIVRQAKNDKVQLILCGDWNITLNGNRSQDKAKMLEGLNLATKSLTDLIVGFTNFKPGVSPSQIDVFMLSHPNQAKIVALNLHRAPTLYDGHTGHLITIPLEQPLVQYEVKVTKKVNNEKMYEYMINNYSDHRLQIDSKMDPEDKITAAYNIINNAIEKCGHSTGKIRKKGCGIFAPTPRDTWKYRQAAKMIADEIDHKRSLPYEYDQERLKCLKINLIKISVICKKLYARDSKARTNKIIGKLENASPTNFWETVNGLLEEPPVRELKNTVEEHMTEVLKLQFKTNAKSEDYSHLSMETDTVPQFYKLINH</sequence>
<organism evidence="2">
    <name type="scientific">Oikopleura dioica</name>
    <name type="common">Tunicate</name>
    <dbReference type="NCBI Taxonomy" id="34765"/>
    <lineage>
        <taxon>Eukaryota</taxon>
        <taxon>Metazoa</taxon>
        <taxon>Chordata</taxon>
        <taxon>Tunicata</taxon>
        <taxon>Appendicularia</taxon>
        <taxon>Copelata</taxon>
        <taxon>Oikopleuridae</taxon>
        <taxon>Oikopleura</taxon>
    </lineage>
</organism>
<feature type="region of interest" description="Disordered" evidence="1">
    <location>
        <begin position="53"/>
        <end position="78"/>
    </location>
</feature>
<evidence type="ECO:0000313" key="2">
    <source>
        <dbReference type="EMBL" id="CBY10855.1"/>
    </source>
</evidence>
<proteinExistence type="predicted"/>
<dbReference type="SUPFAM" id="SSF56219">
    <property type="entry name" value="DNase I-like"/>
    <property type="match status" value="1"/>
</dbReference>
<dbReference type="AlphaFoldDB" id="E4XL94"/>
<feature type="compositionally biased region" description="Basic and acidic residues" evidence="1">
    <location>
        <begin position="93"/>
        <end position="111"/>
    </location>
</feature>
<dbReference type="EMBL" id="FN653068">
    <property type="protein sequence ID" value="CBY10855.1"/>
    <property type="molecule type" value="Genomic_DNA"/>
</dbReference>
<protein>
    <recommendedName>
        <fullName evidence="4">Endonuclease/exonuclease/phosphatase domain-containing protein</fullName>
    </recommendedName>
</protein>
<dbReference type="InterPro" id="IPR036691">
    <property type="entry name" value="Endo/exonu/phosph_ase_sf"/>
</dbReference>
<evidence type="ECO:0008006" key="4">
    <source>
        <dbReference type="Google" id="ProtNLM"/>
    </source>
</evidence>
<gene>
    <name evidence="2" type="ORF">GSOID_T00014467001</name>
</gene>
<feature type="region of interest" description="Disordered" evidence="1">
    <location>
        <begin position="91"/>
        <end position="114"/>
    </location>
</feature>
<evidence type="ECO:0000256" key="1">
    <source>
        <dbReference type="SAM" id="MobiDB-lite"/>
    </source>
</evidence>
<feature type="region of interest" description="Disordered" evidence="1">
    <location>
        <begin position="1"/>
        <end position="35"/>
    </location>
</feature>
<dbReference type="Gene3D" id="3.60.10.10">
    <property type="entry name" value="Endonuclease/exonuclease/phosphatase"/>
    <property type="match status" value="1"/>
</dbReference>
<dbReference type="Proteomes" id="UP000001307">
    <property type="component" value="Unassembled WGS sequence"/>
</dbReference>
<reference evidence="2" key="1">
    <citation type="journal article" date="2010" name="Science">
        <title>Plasticity of animal genome architecture unmasked by rapid evolution of a pelagic tunicate.</title>
        <authorList>
            <person name="Denoeud F."/>
            <person name="Henriet S."/>
            <person name="Mungpakdee S."/>
            <person name="Aury J.M."/>
            <person name="Da Silva C."/>
            <person name="Brinkmann H."/>
            <person name="Mikhaleva J."/>
            <person name="Olsen L.C."/>
            <person name="Jubin C."/>
            <person name="Canestro C."/>
            <person name="Bouquet J.M."/>
            <person name="Danks G."/>
            <person name="Poulain J."/>
            <person name="Campsteijn C."/>
            <person name="Adamski M."/>
            <person name="Cross I."/>
            <person name="Yadetie F."/>
            <person name="Muffato M."/>
            <person name="Louis A."/>
            <person name="Butcher S."/>
            <person name="Tsagkogeorga G."/>
            <person name="Konrad A."/>
            <person name="Singh S."/>
            <person name="Jensen M.F."/>
            <person name="Cong E.H."/>
            <person name="Eikeseth-Otteraa H."/>
            <person name="Noel B."/>
            <person name="Anthouard V."/>
            <person name="Porcel B.M."/>
            <person name="Kachouri-Lafond R."/>
            <person name="Nishino A."/>
            <person name="Ugolini M."/>
            <person name="Chourrout P."/>
            <person name="Nishida H."/>
            <person name="Aasland R."/>
            <person name="Huzurbazar S."/>
            <person name="Westhof E."/>
            <person name="Delsuc F."/>
            <person name="Lehrach H."/>
            <person name="Reinhardt R."/>
            <person name="Weissenbach J."/>
            <person name="Roy S.W."/>
            <person name="Artiguenave F."/>
            <person name="Postlethwait J.H."/>
            <person name="Manak J.R."/>
            <person name="Thompson E.M."/>
            <person name="Jaillon O."/>
            <person name="Du Pasquier L."/>
            <person name="Boudinot P."/>
            <person name="Liberles D.A."/>
            <person name="Volff J.N."/>
            <person name="Philippe H."/>
            <person name="Lenhard B."/>
            <person name="Roest Crollius H."/>
            <person name="Wincker P."/>
            <person name="Chourrout D."/>
        </authorList>
    </citation>
    <scope>NUCLEOTIDE SEQUENCE [LARGE SCALE GENOMIC DNA]</scope>
</reference>
<name>E4XL94_OIKDI</name>
<evidence type="ECO:0000313" key="3">
    <source>
        <dbReference type="Proteomes" id="UP000001307"/>
    </source>
</evidence>